<dbReference type="Proteomes" id="UP000430670">
    <property type="component" value="Unassembled WGS sequence"/>
</dbReference>
<keyword evidence="2" id="KW-1185">Reference proteome</keyword>
<dbReference type="RefSeq" id="WP_155477875.1">
    <property type="nucleotide sequence ID" value="NZ_WNKU01000036.1"/>
</dbReference>
<comment type="caution">
    <text evidence="1">The sequence shown here is derived from an EMBL/GenBank/DDBJ whole genome shotgun (WGS) entry which is preliminary data.</text>
</comment>
<organism evidence="1 2">
    <name type="scientific">Heliobacterium mobile</name>
    <name type="common">Heliobacillus mobilis</name>
    <dbReference type="NCBI Taxonomy" id="28064"/>
    <lineage>
        <taxon>Bacteria</taxon>
        <taxon>Bacillati</taxon>
        <taxon>Bacillota</taxon>
        <taxon>Clostridia</taxon>
        <taxon>Eubacteriales</taxon>
        <taxon>Heliobacteriaceae</taxon>
        <taxon>Heliobacterium</taxon>
    </lineage>
</organism>
<protein>
    <submittedName>
        <fullName evidence="1">Uncharacterized protein</fullName>
    </submittedName>
</protein>
<dbReference type="EMBL" id="WNKU01000036">
    <property type="protein sequence ID" value="MTV50794.1"/>
    <property type="molecule type" value="Genomic_DNA"/>
</dbReference>
<reference evidence="1 2" key="1">
    <citation type="submission" date="2019-11" db="EMBL/GenBank/DDBJ databases">
        <title>Whole-genome sequence of a the green, strictly anaerobic photosynthetic bacterium Heliobacillus mobilis DSM 6151.</title>
        <authorList>
            <person name="Kyndt J.A."/>
            <person name="Meyer T.E."/>
        </authorList>
    </citation>
    <scope>NUCLEOTIDE SEQUENCE [LARGE SCALE GENOMIC DNA]</scope>
    <source>
        <strain evidence="1 2">DSM 6151</strain>
    </source>
</reference>
<evidence type="ECO:0000313" key="1">
    <source>
        <dbReference type="EMBL" id="MTV50794.1"/>
    </source>
</evidence>
<name>A0A6I3SP29_HELMO</name>
<evidence type="ECO:0000313" key="2">
    <source>
        <dbReference type="Proteomes" id="UP000430670"/>
    </source>
</evidence>
<gene>
    <name evidence="1" type="ORF">GJ688_17830</name>
</gene>
<dbReference type="AlphaFoldDB" id="A0A6I3SP29"/>
<accession>A0A6I3SP29</accession>
<proteinExistence type="predicted"/>
<dbReference type="OrthoDB" id="2091451at2"/>
<sequence length="81" mass="9571">MKLGPWEIYFSPQLEELDYVFVSNDQKQVKVYWNEKLIAHLAVVEEILTYQGVCRLNMFPGQNLVQLCFDDMKEIMNQLNA</sequence>